<keyword evidence="1" id="KW-1003">Cell membrane</keyword>
<dbReference type="NCBIfam" id="TIGR00697">
    <property type="entry name" value="queuosine precursor transporter"/>
    <property type="match status" value="1"/>
</dbReference>
<comment type="similarity">
    <text evidence="1">Belongs to the vitamin uptake transporter (VUT/ECF) (TC 2.A.88) family. Q precursor transporter subfamily.</text>
</comment>
<dbReference type="Proteomes" id="UP000244338">
    <property type="component" value="Unassembled WGS sequence"/>
</dbReference>
<dbReference type="InterPro" id="IPR003744">
    <property type="entry name" value="YhhQ"/>
</dbReference>
<comment type="function">
    <text evidence="1">Involved in the import of queuosine (Q) precursors, required for Q precursor salvage.</text>
</comment>
<evidence type="ECO:0000313" key="4">
    <source>
        <dbReference type="Proteomes" id="UP000244338"/>
    </source>
</evidence>
<dbReference type="AlphaFoldDB" id="A0A2R6Y5I7"/>
<dbReference type="PANTHER" id="PTHR34300">
    <property type="entry name" value="QUEUOSINE PRECURSOR TRANSPORTER-RELATED"/>
    <property type="match status" value="1"/>
</dbReference>
<keyword evidence="1" id="KW-0813">Transport</keyword>
<dbReference type="EMBL" id="PEBX01000001">
    <property type="protein sequence ID" value="PTQ57933.1"/>
    <property type="molecule type" value="Genomic_DNA"/>
</dbReference>
<evidence type="ECO:0000256" key="1">
    <source>
        <dbReference type="HAMAP-Rule" id="MF_02088"/>
    </source>
</evidence>
<protein>
    <recommendedName>
        <fullName evidence="1">Probable queuosine precursor transporter</fullName>
        <shortName evidence="1">Q precursor transporter</shortName>
    </recommendedName>
</protein>
<accession>A0A2R6Y5I7</accession>
<name>A0A2R6Y5I7_9BACL</name>
<proteinExistence type="inferred from homology"/>
<dbReference type="HAMAP" id="MF_02088">
    <property type="entry name" value="Q_prec_transport"/>
    <property type="match status" value="1"/>
</dbReference>
<comment type="subcellular location">
    <subcellularLocation>
        <location evidence="1">Cell membrane</location>
        <topology evidence="1">Multi-pass membrane protein</topology>
    </subcellularLocation>
</comment>
<keyword evidence="1" id="KW-0812">Transmembrane</keyword>
<feature type="transmembrane region" description="Helical" evidence="1">
    <location>
        <begin position="227"/>
        <end position="244"/>
    </location>
</feature>
<feature type="region of interest" description="Disordered" evidence="2">
    <location>
        <begin position="1"/>
        <end position="31"/>
    </location>
</feature>
<feature type="transmembrane region" description="Helical" evidence="1">
    <location>
        <begin position="182"/>
        <end position="207"/>
    </location>
</feature>
<comment type="caution">
    <text evidence="3">The sequence shown here is derived from an EMBL/GenBank/DDBJ whole genome shotgun (WGS) entry which is preliminary data.</text>
</comment>
<sequence length="259" mass="29022">MHMEAEVNARTHENRAPRSGEEKPNADGRPTRFPWVGLPPYPLEEETPRLILLVAFFVATILTSNITAIKIADLGFTYATVAILFYPISFIIADTIAEVWGKPVARRVIWIGLFTNAFVSVLFTLAVIMPPAPFFNEQDAYALILGGVPRIVLASMSAYTISQHLDVNIFIHLRQKTKGRHLWLRNNAAILASQLIDTTLFTLIAFYGVYPFYALGEIIITEYSIKAALALFGTPLTYMLVYWARGGMRRAVKTETSRP</sequence>
<feature type="compositionally biased region" description="Basic and acidic residues" evidence="2">
    <location>
        <begin position="1"/>
        <end position="30"/>
    </location>
</feature>
<keyword evidence="1" id="KW-1133">Transmembrane helix</keyword>
<dbReference type="GO" id="GO:0022857">
    <property type="term" value="F:transmembrane transporter activity"/>
    <property type="evidence" value="ECO:0007669"/>
    <property type="project" value="UniProtKB-UniRule"/>
</dbReference>
<feature type="transmembrane region" description="Helical" evidence="1">
    <location>
        <begin position="50"/>
        <end position="69"/>
    </location>
</feature>
<gene>
    <name evidence="3" type="ORF">BSOLF_0444</name>
</gene>
<reference evidence="4" key="1">
    <citation type="journal article" date="2018" name="Sci. Rep.">
        <title>Lignite coal burning seam in the remote Altai Mountains harbors a hydrogen-driven thermophilic microbial community.</title>
        <authorList>
            <person name="Kadnikov V.V."/>
            <person name="Mardanov A.V."/>
            <person name="Ivasenko D.A."/>
            <person name="Antsiferov D.V."/>
            <person name="Beletsky A.V."/>
            <person name="Karnachuk O.V."/>
            <person name="Ravin N.V."/>
        </authorList>
    </citation>
    <scope>NUCLEOTIDE SEQUENCE [LARGE SCALE GENOMIC DNA]</scope>
</reference>
<organism evidence="3 4">
    <name type="scientific">Candidatus Carbonibacillus altaicus</name>
    <dbReference type="NCBI Taxonomy" id="2163959"/>
    <lineage>
        <taxon>Bacteria</taxon>
        <taxon>Bacillati</taxon>
        <taxon>Bacillota</taxon>
        <taxon>Bacilli</taxon>
        <taxon>Bacillales</taxon>
        <taxon>Candidatus Carbonibacillus</taxon>
    </lineage>
</organism>
<feature type="transmembrane region" description="Helical" evidence="1">
    <location>
        <begin position="108"/>
        <end position="128"/>
    </location>
</feature>
<feature type="transmembrane region" description="Helical" evidence="1">
    <location>
        <begin position="140"/>
        <end position="161"/>
    </location>
</feature>
<evidence type="ECO:0000313" key="3">
    <source>
        <dbReference type="EMBL" id="PTQ57933.1"/>
    </source>
</evidence>
<dbReference type="PANTHER" id="PTHR34300:SF2">
    <property type="entry name" value="QUEUOSINE PRECURSOR TRANSPORTER-RELATED"/>
    <property type="match status" value="1"/>
</dbReference>
<keyword evidence="1" id="KW-0472">Membrane</keyword>
<dbReference type="Pfam" id="PF02592">
    <property type="entry name" value="Vut_1"/>
    <property type="match status" value="1"/>
</dbReference>
<evidence type="ECO:0000256" key="2">
    <source>
        <dbReference type="SAM" id="MobiDB-lite"/>
    </source>
</evidence>
<feature type="transmembrane region" description="Helical" evidence="1">
    <location>
        <begin position="75"/>
        <end position="96"/>
    </location>
</feature>
<dbReference type="GO" id="GO:0005886">
    <property type="term" value="C:plasma membrane"/>
    <property type="evidence" value="ECO:0007669"/>
    <property type="project" value="UniProtKB-SubCell"/>
</dbReference>